<dbReference type="Pfam" id="PF13561">
    <property type="entry name" value="adh_short_C2"/>
    <property type="match status" value="1"/>
</dbReference>
<protein>
    <submittedName>
        <fullName evidence="4">Acetoacetyl-CoA reductase</fullName>
        <ecNumber evidence="4">1.1.1.36</ecNumber>
    </submittedName>
</protein>
<dbReference type="GO" id="GO:0005737">
    <property type="term" value="C:cytoplasm"/>
    <property type="evidence" value="ECO:0007669"/>
    <property type="project" value="InterPro"/>
</dbReference>
<dbReference type="SMART" id="SM00822">
    <property type="entry name" value="PKS_KR"/>
    <property type="match status" value="1"/>
</dbReference>
<dbReference type="Gene3D" id="3.40.50.720">
    <property type="entry name" value="NAD(P)-binding Rossmann-like Domain"/>
    <property type="match status" value="1"/>
</dbReference>
<dbReference type="SUPFAM" id="SSF51735">
    <property type="entry name" value="NAD(P)-binding Rossmann-fold domains"/>
    <property type="match status" value="1"/>
</dbReference>
<gene>
    <name evidence="4" type="ORF">RIEGSTA812A_PEG_291</name>
</gene>
<dbReference type="FunFam" id="3.40.50.720:FF:000173">
    <property type="entry name" value="3-oxoacyl-[acyl-carrier protein] reductase"/>
    <property type="match status" value="1"/>
</dbReference>
<proteinExistence type="inferred from homology"/>
<dbReference type="PRINTS" id="PR00080">
    <property type="entry name" value="SDRFAMILY"/>
</dbReference>
<dbReference type="InterPro" id="IPR011283">
    <property type="entry name" value="Acetoacetyl-CoA_reductase"/>
</dbReference>
<dbReference type="NCBIfam" id="TIGR01829">
    <property type="entry name" value="AcAcCoA_reduct"/>
    <property type="match status" value="1"/>
</dbReference>
<accession>A0A484H9H2</accession>
<dbReference type="PANTHER" id="PTHR42879:SF2">
    <property type="entry name" value="3-OXOACYL-[ACYL-CARRIER-PROTEIN] REDUCTASE FABG"/>
    <property type="match status" value="1"/>
</dbReference>
<dbReference type="CDD" id="cd05333">
    <property type="entry name" value="BKR_SDR_c"/>
    <property type="match status" value="1"/>
</dbReference>
<dbReference type="InterPro" id="IPR057326">
    <property type="entry name" value="KR_dom"/>
</dbReference>
<dbReference type="PRINTS" id="PR00081">
    <property type="entry name" value="GDHRDH"/>
</dbReference>
<dbReference type="InterPro" id="IPR020904">
    <property type="entry name" value="Sc_DH/Rdtase_CS"/>
</dbReference>
<comment type="similarity">
    <text evidence="1">Belongs to the short-chain dehydrogenases/reductases (SDR) family.</text>
</comment>
<dbReference type="GO" id="GO:0018454">
    <property type="term" value="F:acetoacetyl-CoA reductase activity"/>
    <property type="evidence" value="ECO:0007669"/>
    <property type="project" value="UniProtKB-EC"/>
</dbReference>
<dbReference type="AlphaFoldDB" id="A0A484H9H2"/>
<dbReference type="EMBL" id="LR026963">
    <property type="protein sequence ID" value="VBB68818.1"/>
    <property type="molecule type" value="Genomic_DNA"/>
</dbReference>
<dbReference type="InterPro" id="IPR002347">
    <property type="entry name" value="SDR_fam"/>
</dbReference>
<dbReference type="InterPro" id="IPR036291">
    <property type="entry name" value="NAD(P)-bd_dom_sf"/>
</dbReference>
<dbReference type="InterPro" id="IPR050259">
    <property type="entry name" value="SDR"/>
</dbReference>
<evidence type="ECO:0000313" key="4">
    <source>
        <dbReference type="EMBL" id="VBB68818.1"/>
    </source>
</evidence>
<dbReference type="NCBIfam" id="NF009466">
    <property type="entry name" value="PRK12826.1-2"/>
    <property type="match status" value="1"/>
</dbReference>
<dbReference type="NCBIfam" id="NF009464">
    <property type="entry name" value="PRK12824.1"/>
    <property type="match status" value="1"/>
</dbReference>
<organism evidence="4">
    <name type="scientific">invertebrate metagenome</name>
    <dbReference type="NCBI Taxonomy" id="1711999"/>
    <lineage>
        <taxon>unclassified sequences</taxon>
        <taxon>metagenomes</taxon>
        <taxon>organismal metagenomes</taxon>
    </lineage>
</organism>
<reference evidence="4" key="1">
    <citation type="submission" date="2018-10" db="EMBL/GenBank/DDBJ databases">
        <authorList>
            <person name="Gruber-Vodicka H."/>
            <person name="Jaeckle O."/>
        </authorList>
    </citation>
    <scope>NUCLEOTIDE SEQUENCE</scope>
</reference>
<evidence type="ECO:0000256" key="2">
    <source>
        <dbReference type="ARBA" id="ARBA00023002"/>
    </source>
</evidence>
<dbReference type="PROSITE" id="PS00061">
    <property type="entry name" value="ADH_SHORT"/>
    <property type="match status" value="1"/>
</dbReference>
<dbReference type="GO" id="GO:0032787">
    <property type="term" value="P:monocarboxylic acid metabolic process"/>
    <property type="evidence" value="ECO:0007669"/>
    <property type="project" value="UniProtKB-ARBA"/>
</dbReference>
<dbReference type="GO" id="GO:0042619">
    <property type="term" value="P:poly-hydroxybutyrate biosynthetic process"/>
    <property type="evidence" value="ECO:0007669"/>
    <property type="project" value="InterPro"/>
</dbReference>
<dbReference type="EC" id="1.1.1.36" evidence="4"/>
<feature type="domain" description="Ketoreductase" evidence="3">
    <location>
        <begin position="3"/>
        <end position="178"/>
    </location>
</feature>
<evidence type="ECO:0000256" key="1">
    <source>
        <dbReference type="ARBA" id="ARBA00006484"/>
    </source>
</evidence>
<name>A0A484H9H2_9ZZZZ</name>
<keyword evidence="2 4" id="KW-0560">Oxidoreductase</keyword>
<dbReference type="PANTHER" id="PTHR42879">
    <property type="entry name" value="3-OXOACYL-(ACYL-CARRIER-PROTEIN) REDUCTASE"/>
    <property type="match status" value="1"/>
</dbReference>
<sequence>MARVALVTGGTRGLGAAIAKDLKAVGHTVVVCDVVEEQITKFQADTGVAGFKIDVSNFESVEAGVKTIESQVGPIDILVNNAGITRDGFLHKMDPIQQWQAVINVNLGSVFNTCRCVVPGMRERSWGRIINISSMNGQRGQFGQTNYSAAKAGMLGLTRALAQEVSNKGVTVNAVCPGFILTEMTGTMPKEILEAEVKKIPIGRIGYPEDIGHMVAFLASDQASFITGATMSVNGGQYMAA</sequence>
<evidence type="ECO:0000259" key="3">
    <source>
        <dbReference type="SMART" id="SM00822"/>
    </source>
</evidence>